<keyword evidence="1" id="KW-1133">Transmembrane helix</keyword>
<evidence type="ECO:0000313" key="3">
    <source>
        <dbReference type="Proteomes" id="UP000516134"/>
    </source>
</evidence>
<feature type="transmembrane region" description="Helical" evidence="1">
    <location>
        <begin position="111"/>
        <end position="132"/>
    </location>
</feature>
<feature type="transmembrane region" description="Helical" evidence="1">
    <location>
        <begin position="176"/>
        <end position="194"/>
    </location>
</feature>
<sequence length="203" mass="22618">MATASRRHYPHARTDALVGVAIVSAAIFVWLIAGPVFGPVKQKVHAGHLPMLYAHIAGGICMLFAGAIALRIGLTREWFRWHKPAGYTYIVGGSAGAIAALIRSFDTQHTPGISTGALAAVWIAFTAMAFRAIRNRRIEQHRTWMIRSYVAAWTFVACRFWSRAMPGELQANVNDMIWATWVMPLFLTEILLQWRAGSRLNRS</sequence>
<dbReference type="InterPro" id="IPR018750">
    <property type="entry name" value="DUF2306_membrane"/>
</dbReference>
<feature type="transmembrane region" description="Helical" evidence="1">
    <location>
        <begin position="12"/>
        <end position="32"/>
    </location>
</feature>
<feature type="transmembrane region" description="Helical" evidence="1">
    <location>
        <begin position="144"/>
        <end position="164"/>
    </location>
</feature>
<protein>
    <submittedName>
        <fullName evidence="2">DUF2306 domain-containing protein</fullName>
    </submittedName>
</protein>
<feature type="transmembrane region" description="Helical" evidence="1">
    <location>
        <begin position="86"/>
        <end position="105"/>
    </location>
</feature>
<keyword evidence="1" id="KW-0812">Transmembrane</keyword>
<gene>
    <name evidence="2" type="ORF">H9L15_00090</name>
</gene>
<feature type="transmembrane region" description="Helical" evidence="1">
    <location>
        <begin position="52"/>
        <end position="74"/>
    </location>
</feature>
<name>A0ABX6T0H1_9SPHN</name>
<evidence type="ECO:0000313" key="2">
    <source>
        <dbReference type="EMBL" id="QNP43327.1"/>
    </source>
</evidence>
<dbReference type="RefSeq" id="WP_187714757.1">
    <property type="nucleotide sequence ID" value="NZ_BAABJC010000001.1"/>
</dbReference>
<evidence type="ECO:0000256" key="1">
    <source>
        <dbReference type="SAM" id="Phobius"/>
    </source>
</evidence>
<organism evidence="2 3">
    <name type="scientific">Sphingomonas daechungensis</name>
    <dbReference type="NCBI Taxonomy" id="1176646"/>
    <lineage>
        <taxon>Bacteria</taxon>
        <taxon>Pseudomonadati</taxon>
        <taxon>Pseudomonadota</taxon>
        <taxon>Alphaproteobacteria</taxon>
        <taxon>Sphingomonadales</taxon>
        <taxon>Sphingomonadaceae</taxon>
        <taxon>Sphingomonas</taxon>
    </lineage>
</organism>
<reference evidence="2 3" key="1">
    <citation type="submission" date="2020-08" db="EMBL/GenBank/DDBJ databases">
        <title>Genome sequence of Sphingomonas daechungensis KACC 18115T.</title>
        <authorList>
            <person name="Hyun D.-W."/>
            <person name="Bae J.-W."/>
        </authorList>
    </citation>
    <scope>NUCLEOTIDE SEQUENCE [LARGE SCALE GENOMIC DNA]</scope>
    <source>
        <strain evidence="2 3">KACC 18115</strain>
    </source>
</reference>
<dbReference type="Pfam" id="PF10067">
    <property type="entry name" value="DUF2306"/>
    <property type="match status" value="1"/>
</dbReference>
<accession>A0ABX6T0H1</accession>
<dbReference type="EMBL" id="CP060780">
    <property type="protein sequence ID" value="QNP43327.1"/>
    <property type="molecule type" value="Genomic_DNA"/>
</dbReference>
<keyword evidence="3" id="KW-1185">Reference proteome</keyword>
<keyword evidence="1" id="KW-0472">Membrane</keyword>
<proteinExistence type="predicted"/>
<dbReference type="Proteomes" id="UP000516134">
    <property type="component" value="Chromosome"/>
</dbReference>